<gene>
    <name evidence="1" type="ORF">LCGC14_0586150</name>
</gene>
<name>A0A0F9RJT1_9ZZZZ</name>
<organism evidence="1">
    <name type="scientific">marine sediment metagenome</name>
    <dbReference type="NCBI Taxonomy" id="412755"/>
    <lineage>
        <taxon>unclassified sequences</taxon>
        <taxon>metagenomes</taxon>
        <taxon>ecological metagenomes</taxon>
    </lineage>
</organism>
<comment type="caution">
    <text evidence="1">The sequence shown here is derived from an EMBL/GenBank/DDBJ whole genome shotgun (WGS) entry which is preliminary data.</text>
</comment>
<protein>
    <submittedName>
        <fullName evidence="1">Uncharacterized protein</fullName>
    </submittedName>
</protein>
<reference evidence="1" key="1">
    <citation type="journal article" date="2015" name="Nature">
        <title>Complex archaea that bridge the gap between prokaryotes and eukaryotes.</title>
        <authorList>
            <person name="Spang A."/>
            <person name="Saw J.H."/>
            <person name="Jorgensen S.L."/>
            <person name="Zaremba-Niedzwiedzka K."/>
            <person name="Martijn J."/>
            <person name="Lind A.E."/>
            <person name="van Eijk R."/>
            <person name="Schleper C."/>
            <person name="Guy L."/>
            <person name="Ettema T.J."/>
        </authorList>
    </citation>
    <scope>NUCLEOTIDE SEQUENCE</scope>
</reference>
<sequence>MCTKQDREDAYDNVKKDISKIKAGEKIVTESLKELDAEVRKMIDERDKLKNDLHGTEIMLKSAQLTGIKDAQKLFKLRTLIMAEEESPIMKKLMDEL</sequence>
<proteinExistence type="predicted"/>
<accession>A0A0F9RJT1</accession>
<evidence type="ECO:0000313" key="1">
    <source>
        <dbReference type="EMBL" id="KKN55014.1"/>
    </source>
</evidence>
<dbReference type="EMBL" id="LAZR01000902">
    <property type="protein sequence ID" value="KKN55014.1"/>
    <property type="molecule type" value="Genomic_DNA"/>
</dbReference>
<dbReference type="AlphaFoldDB" id="A0A0F9RJT1"/>